<dbReference type="AlphaFoldDB" id="A0A1T4YA67"/>
<evidence type="ECO:0000313" key="3">
    <source>
        <dbReference type="Proteomes" id="UP000190774"/>
    </source>
</evidence>
<dbReference type="RefSeq" id="WP_078814011.1">
    <property type="nucleotide sequence ID" value="NZ_FUYE01000008.1"/>
</dbReference>
<keyword evidence="1" id="KW-0812">Transmembrane</keyword>
<dbReference type="InterPro" id="IPR014717">
    <property type="entry name" value="Transl_elong_EF1B/ribsomal_bS6"/>
</dbReference>
<protein>
    <recommendedName>
        <fullName evidence="4">General secretion pathway protein M</fullName>
    </recommendedName>
</protein>
<feature type="transmembrane region" description="Helical" evidence="1">
    <location>
        <begin position="12"/>
        <end position="33"/>
    </location>
</feature>
<organism evidence="2 3">
    <name type="scientific">Prosthecobacter debontii</name>
    <dbReference type="NCBI Taxonomy" id="48467"/>
    <lineage>
        <taxon>Bacteria</taxon>
        <taxon>Pseudomonadati</taxon>
        <taxon>Verrucomicrobiota</taxon>
        <taxon>Verrucomicrobiia</taxon>
        <taxon>Verrucomicrobiales</taxon>
        <taxon>Verrucomicrobiaceae</taxon>
        <taxon>Prosthecobacter</taxon>
    </lineage>
</organism>
<proteinExistence type="predicted"/>
<evidence type="ECO:0000313" key="2">
    <source>
        <dbReference type="EMBL" id="SKA98707.1"/>
    </source>
</evidence>
<evidence type="ECO:0000256" key="1">
    <source>
        <dbReference type="SAM" id="Phobius"/>
    </source>
</evidence>
<dbReference type="Proteomes" id="UP000190774">
    <property type="component" value="Unassembled WGS sequence"/>
</dbReference>
<keyword evidence="1" id="KW-0472">Membrane</keyword>
<keyword evidence="3" id="KW-1185">Reference proteome</keyword>
<dbReference type="Gene3D" id="3.30.70.60">
    <property type="match status" value="1"/>
</dbReference>
<keyword evidence="1" id="KW-1133">Transmembrane helix</keyword>
<accession>A0A1T4YA67</accession>
<reference evidence="3" key="1">
    <citation type="submission" date="2017-02" db="EMBL/GenBank/DDBJ databases">
        <authorList>
            <person name="Varghese N."/>
            <person name="Submissions S."/>
        </authorList>
    </citation>
    <scope>NUCLEOTIDE SEQUENCE [LARGE SCALE GENOMIC DNA]</scope>
    <source>
        <strain evidence="3">ATCC 700200</strain>
    </source>
</reference>
<name>A0A1T4YA67_9BACT</name>
<dbReference type="OrthoDB" id="188913at2"/>
<dbReference type="EMBL" id="FUYE01000008">
    <property type="protein sequence ID" value="SKA98707.1"/>
    <property type="molecule type" value="Genomic_DNA"/>
</dbReference>
<dbReference type="STRING" id="48467.SAMN02745166_02845"/>
<evidence type="ECO:0008006" key="4">
    <source>
        <dbReference type="Google" id="ProtNLM"/>
    </source>
</evidence>
<sequence>MAQKLTSREKNLLLLCVSVLVFMAFAILVNDFMQRRTAALQKIATLQAQKSENDTWMADRAFWDKRRNWLVEKMPTTESLGRAQGQLLEDLQNQALEYGITSEQPTLPPLAAPTESYREVTVSIRLRGDQTTVLRWLSTLQSPEKFQAVRVLDLEIDTRSREKTPQVVCNLTVARWFKPEVAL</sequence>
<gene>
    <name evidence="2" type="ORF">SAMN02745166_02845</name>
</gene>